<organism evidence="1 2">
    <name type="scientific">Bacillus pseudomycoides</name>
    <dbReference type="NCBI Taxonomy" id="64104"/>
    <lineage>
        <taxon>Bacteria</taxon>
        <taxon>Bacillati</taxon>
        <taxon>Bacillota</taxon>
        <taxon>Bacilli</taxon>
        <taxon>Bacillales</taxon>
        <taxon>Bacillaceae</taxon>
        <taxon>Bacillus</taxon>
        <taxon>Bacillus cereus group</taxon>
    </lineage>
</organism>
<evidence type="ECO:0000313" key="2">
    <source>
        <dbReference type="Proteomes" id="UP000219775"/>
    </source>
</evidence>
<gene>
    <name evidence="1" type="ORF">CN613_08410</name>
</gene>
<evidence type="ECO:0000313" key="1">
    <source>
        <dbReference type="EMBL" id="PEM70477.1"/>
    </source>
</evidence>
<reference evidence="1 2" key="1">
    <citation type="submission" date="2017-09" db="EMBL/GenBank/DDBJ databases">
        <title>Large-scale bioinformatics analysis of Bacillus genomes uncovers conserved roles of natural products in bacterial physiology.</title>
        <authorList>
            <consortium name="Agbiome Team Llc"/>
            <person name="Bleich R.M."/>
            <person name="Grubbs K.J."/>
            <person name="Santa Maria K.C."/>
            <person name="Allen S.E."/>
            <person name="Farag S."/>
            <person name="Shank E.A."/>
            <person name="Bowers A."/>
        </authorList>
    </citation>
    <scope>NUCLEOTIDE SEQUENCE [LARGE SCALE GENOMIC DNA]</scope>
    <source>
        <strain evidence="1 2">AFS009893</strain>
    </source>
</reference>
<accession>A0A2B5UCC2</accession>
<dbReference type="AlphaFoldDB" id="A0A2B5UCC2"/>
<dbReference type="EMBL" id="NUDP01000034">
    <property type="protein sequence ID" value="PEM70477.1"/>
    <property type="molecule type" value="Genomic_DNA"/>
</dbReference>
<sequence length="64" mass="7268">MTVTCFLLLFLLGMGQEEGLTASMHGPGCFLSPKKKGCISVFQFVFMQKKIAVSYFQFEYIFLD</sequence>
<proteinExistence type="predicted"/>
<dbReference type="Proteomes" id="UP000219775">
    <property type="component" value="Unassembled WGS sequence"/>
</dbReference>
<comment type="caution">
    <text evidence="1">The sequence shown here is derived from an EMBL/GenBank/DDBJ whole genome shotgun (WGS) entry which is preliminary data.</text>
</comment>
<protein>
    <submittedName>
        <fullName evidence="1">Uncharacterized protein</fullName>
    </submittedName>
</protein>
<name>A0A2B5UCC2_9BACI</name>